<dbReference type="Proteomes" id="UP000198982">
    <property type="component" value="Unassembled WGS sequence"/>
</dbReference>
<proteinExistence type="predicted"/>
<gene>
    <name evidence="2" type="ORF">SAMN05216178_3970</name>
</gene>
<dbReference type="PANTHER" id="PTHR36180">
    <property type="entry name" value="DNA-BINDING PROTEIN-RELATED-RELATED"/>
    <property type="match status" value="1"/>
</dbReference>
<evidence type="ECO:0000313" key="3">
    <source>
        <dbReference type="Proteomes" id="UP000198982"/>
    </source>
</evidence>
<feature type="domain" description="AntA/AntB antirepressor" evidence="1">
    <location>
        <begin position="30"/>
        <end position="96"/>
    </location>
</feature>
<dbReference type="PANTHER" id="PTHR36180:SF1">
    <property type="entry name" value="ANTA_ANTB ANTIREPRESSOR DOMAIN-CONTAINING PROTEIN"/>
    <property type="match status" value="1"/>
</dbReference>
<evidence type="ECO:0000259" key="1">
    <source>
        <dbReference type="Pfam" id="PF08346"/>
    </source>
</evidence>
<name>A0A1H4QZA1_9PSED</name>
<protein>
    <submittedName>
        <fullName evidence="2">Phage anti-repressor protein</fullName>
    </submittedName>
</protein>
<keyword evidence="3" id="KW-1185">Reference proteome</keyword>
<dbReference type="EMBL" id="FNTJ01000001">
    <property type="protein sequence ID" value="SEC24791.1"/>
    <property type="molecule type" value="Genomic_DNA"/>
</dbReference>
<evidence type="ECO:0000313" key="2">
    <source>
        <dbReference type="EMBL" id="SEC24791.1"/>
    </source>
</evidence>
<accession>A0A1H4QZA1</accession>
<sequence length="291" mass="32557">MSNNSTAAPDVIELIPVFSGSIHGEQAQLVDARELHRFLEVDTHFKDWIARRIAEYGFQEGEDFCSTLSKSTGGRRSREYRITLDMGKELAMVERNEKGKQARRYFIECEKRLSQIAPEDARTIMGETIGTDGFHMLGAVVKGKVSSLPAAVQRRATMKIWSQTHAAFGVRSAADIPADQLDAARNFIAAYVVLEGEYIQAAPKDGITLDKYEASHLYGLMSYFSAMSRHREHMFSAAQLLDSKTLMLFFDMLNEGRGAFASLDKRRDELYQNYRSLGLTGGYAMGMHSAA</sequence>
<organism evidence="2 3">
    <name type="scientific">Pseudomonas saponiphila</name>
    <dbReference type="NCBI Taxonomy" id="556534"/>
    <lineage>
        <taxon>Bacteria</taxon>
        <taxon>Pseudomonadati</taxon>
        <taxon>Pseudomonadota</taxon>
        <taxon>Gammaproteobacteria</taxon>
        <taxon>Pseudomonadales</taxon>
        <taxon>Pseudomonadaceae</taxon>
        <taxon>Pseudomonas</taxon>
    </lineage>
</organism>
<dbReference type="AlphaFoldDB" id="A0A1H4QZA1"/>
<reference evidence="3" key="1">
    <citation type="submission" date="2016-10" db="EMBL/GenBank/DDBJ databases">
        <authorList>
            <person name="Varghese N."/>
            <person name="Submissions S."/>
        </authorList>
    </citation>
    <scope>NUCLEOTIDE SEQUENCE [LARGE SCALE GENOMIC DNA]</scope>
    <source>
        <strain evidence="3">DSM 9751</strain>
    </source>
</reference>
<dbReference type="Pfam" id="PF08346">
    <property type="entry name" value="AntA"/>
    <property type="match status" value="1"/>
</dbReference>
<dbReference type="InterPro" id="IPR013557">
    <property type="entry name" value="AntA/B_antirep"/>
</dbReference>